<feature type="compositionally biased region" description="Polar residues" evidence="1">
    <location>
        <begin position="64"/>
        <end position="73"/>
    </location>
</feature>
<name>A0A1E1J960_LEIGU</name>
<evidence type="ECO:0000313" key="3">
    <source>
        <dbReference type="EMBL" id="CCM43476.1"/>
    </source>
</evidence>
<dbReference type="EMBL" id="CALQ01001963">
    <property type="protein sequence ID" value="CCM43476.1"/>
    <property type="molecule type" value="Genomic_DNA"/>
</dbReference>
<reference evidence="2" key="1">
    <citation type="submission" date="2012-08" db="EMBL/GenBank/DDBJ databases">
        <title>Comparative genomics of metastatic and non-metastatic Leishmania guyanensis provides insights into polygenic factors involved in Leishmania RNA virus infection.</title>
        <authorList>
            <person name="Smith D."/>
            <person name="Hertz-Fowler C."/>
            <person name="Martin R."/>
            <person name="Dickens N."/>
            <person name="Fasel N."/>
            <person name="Falquet L."/>
            <person name="Beverley S."/>
            <person name="Zangger H."/>
            <person name="Calderon-Copete S."/>
            <person name="Mottram J."/>
            <person name="Xenarios I."/>
        </authorList>
    </citation>
    <scope>NUCLEOTIDE SEQUENCE</scope>
    <source>
        <strain evidence="2">MHOM/BR/75/M4147/SSU:IR2SAT-LUC</strain>
    </source>
</reference>
<proteinExistence type="predicted"/>
<gene>
    <name evidence="2" type="ORF">BN36_NA76490</name>
    <name evidence="3" type="ORF">BN36_NA76830</name>
</gene>
<dbReference type="EMBL" id="CALQ01001955">
    <property type="protein sequence ID" value="CCM20168.1"/>
    <property type="molecule type" value="Genomic_DNA"/>
</dbReference>
<protein>
    <submittedName>
        <fullName evidence="2">Uncharacterized protein</fullName>
    </submittedName>
</protein>
<evidence type="ECO:0000313" key="2">
    <source>
        <dbReference type="EMBL" id="CCM20168.1"/>
    </source>
</evidence>
<feature type="region of interest" description="Disordered" evidence="1">
    <location>
        <begin position="138"/>
        <end position="159"/>
    </location>
</feature>
<feature type="region of interest" description="Disordered" evidence="1">
    <location>
        <begin position="54"/>
        <end position="75"/>
    </location>
</feature>
<accession>A0A1E1J960</accession>
<dbReference type="AlphaFoldDB" id="A0A1E1J960"/>
<organism evidence="2">
    <name type="scientific">Leishmania guyanensis</name>
    <dbReference type="NCBI Taxonomy" id="5670"/>
    <lineage>
        <taxon>Eukaryota</taxon>
        <taxon>Discoba</taxon>
        <taxon>Euglenozoa</taxon>
        <taxon>Kinetoplastea</taxon>
        <taxon>Metakinetoplastina</taxon>
        <taxon>Trypanosomatida</taxon>
        <taxon>Trypanosomatidae</taxon>
        <taxon>Leishmaniinae</taxon>
        <taxon>Leishmania</taxon>
        <taxon>Leishmania guyanensis species complex</taxon>
    </lineage>
</organism>
<evidence type="ECO:0000256" key="1">
    <source>
        <dbReference type="SAM" id="MobiDB-lite"/>
    </source>
</evidence>
<sequence length="159" mass="17615">MRRLHRNATSLQTVCSAGALWPLQLRSQSCKCRCARQPRSHASTVMHPRLRCRGRRRSARAPISTKTSPSSANRDIASDLINPKRLPPFWRFSSREPINRSSLTSLVALLPRSAAGSFSASHCFSLFHFVVFPVVPSPSSPSHHPEARPPMSVPTPTLV</sequence>